<organism evidence="2 3">
    <name type="scientific">Chitinibacter fontanus</name>
    <dbReference type="NCBI Taxonomy" id="1737446"/>
    <lineage>
        <taxon>Bacteria</taxon>
        <taxon>Pseudomonadati</taxon>
        <taxon>Pseudomonadota</taxon>
        <taxon>Betaproteobacteria</taxon>
        <taxon>Neisseriales</taxon>
        <taxon>Chitinibacteraceae</taxon>
        <taxon>Chitinibacter</taxon>
    </lineage>
</organism>
<accession>A0A7D5ZGH9</accession>
<dbReference type="Proteomes" id="UP000510822">
    <property type="component" value="Chromosome"/>
</dbReference>
<keyword evidence="1" id="KW-1133">Transmembrane helix</keyword>
<evidence type="ECO:0000313" key="3">
    <source>
        <dbReference type="Proteomes" id="UP000510822"/>
    </source>
</evidence>
<keyword evidence="3" id="KW-1185">Reference proteome</keyword>
<reference evidence="2 3" key="1">
    <citation type="journal article" date="2016" name="Int. J. Syst. Evol. Microbiol.">
        <title>Chitinibacter fontanus sp. nov., isolated from a spring.</title>
        <authorList>
            <person name="Sheu S.Y."/>
            <person name="Li Y.S."/>
            <person name="Young C.C."/>
            <person name="Chen W.M."/>
        </authorList>
    </citation>
    <scope>NUCLEOTIDE SEQUENCE [LARGE SCALE GENOMIC DNA]</scope>
    <source>
        <strain evidence="2 3">STM-7</strain>
    </source>
</reference>
<protein>
    <submittedName>
        <fullName evidence="2">Uncharacterized protein</fullName>
    </submittedName>
</protein>
<dbReference type="RefSeq" id="WP_180306760.1">
    <property type="nucleotide sequence ID" value="NZ_CP058952.1"/>
</dbReference>
<proteinExistence type="predicted"/>
<evidence type="ECO:0000256" key="1">
    <source>
        <dbReference type="SAM" id="Phobius"/>
    </source>
</evidence>
<name>A0A7D5ZGH9_9NEIS</name>
<dbReference type="AlphaFoldDB" id="A0A7D5ZGH9"/>
<gene>
    <name evidence="2" type="ORF">HZU75_14750</name>
</gene>
<dbReference type="KEGG" id="cfon:HZU75_14750"/>
<keyword evidence="1" id="KW-0812">Transmembrane</keyword>
<dbReference type="EMBL" id="CP058952">
    <property type="protein sequence ID" value="QLI82684.1"/>
    <property type="molecule type" value="Genomic_DNA"/>
</dbReference>
<sequence>MSDEMSLVMLLLAVALFPLLYCLLSRRHFQARTQPAQHGVDTVSQA</sequence>
<feature type="transmembrane region" description="Helical" evidence="1">
    <location>
        <begin position="6"/>
        <end position="24"/>
    </location>
</feature>
<keyword evidence="1" id="KW-0472">Membrane</keyword>
<evidence type="ECO:0000313" key="2">
    <source>
        <dbReference type="EMBL" id="QLI82684.1"/>
    </source>
</evidence>